<keyword evidence="3" id="KW-0808">Transferase</keyword>
<keyword evidence="10" id="KW-1185">Reference proteome</keyword>
<dbReference type="GO" id="GO:0005886">
    <property type="term" value="C:plasma membrane"/>
    <property type="evidence" value="ECO:0007669"/>
    <property type="project" value="UniProtKB-SubCell"/>
</dbReference>
<comment type="caution">
    <text evidence="9">The sequence shown here is derived from an EMBL/GenBank/DDBJ whole genome shotgun (WGS) entry which is preliminary data.</text>
</comment>
<dbReference type="OrthoDB" id="8409974at2"/>
<feature type="transmembrane region" description="Helical" evidence="8">
    <location>
        <begin position="86"/>
        <end position="111"/>
    </location>
</feature>
<feature type="transmembrane region" description="Helical" evidence="8">
    <location>
        <begin position="330"/>
        <end position="346"/>
    </location>
</feature>
<feature type="transmembrane region" description="Helical" evidence="8">
    <location>
        <begin position="295"/>
        <end position="318"/>
    </location>
</feature>
<accession>A0A922P0B7</accession>
<evidence type="ECO:0000256" key="2">
    <source>
        <dbReference type="ARBA" id="ARBA00022475"/>
    </source>
</evidence>
<feature type="transmembrane region" description="Helical" evidence="8">
    <location>
        <begin position="13"/>
        <end position="34"/>
    </location>
</feature>
<dbReference type="RefSeq" id="WP_037167597.1">
    <property type="nucleotide sequence ID" value="NZ_JOKI01000018.1"/>
</dbReference>
<evidence type="ECO:0000256" key="8">
    <source>
        <dbReference type="SAM" id="Phobius"/>
    </source>
</evidence>
<dbReference type="Proteomes" id="UP000052167">
    <property type="component" value="Unassembled WGS sequence"/>
</dbReference>
<feature type="transmembrane region" description="Helical" evidence="8">
    <location>
        <begin position="123"/>
        <end position="142"/>
    </location>
</feature>
<evidence type="ECO:0000256" key="6">
    <source>
        <dbReference type="ARBA" id="ARBA00023136"/>
    </source>
</evidence>
<name>A0A922P0B7_9HYPH</name>
<protein>
    <recommendedName>
        <fullName evidence="11">DUF2029 domain-containing protein</fullName>
    </recommendedName>
</protein>
<keyword evidence="6 8" id="KW-0472">Membrane</keyword>
<comment type="subcellular location">
    <subcellularLocation>
        <location evidence="1">Cell membrane</location>
        <topology evidence="1">Multi-pass membrane protein</topology>
    </subcellularLocation>
</comment>
<evidence type="ECO:0000256" key="5">
    <source>
        <dbReference type="ARBA" id="ARBA00022989"/>
    </source>
</evidence>
<evidence type="ECO:0000256" key="3">
    <source>
        <dbReference type="ARBA" id="ARBA00022679"/>
    </source>
</evidence>
<comment type="similarity">
    <text evidence="7">Belongs to the glycosyltransferase 87 family.</text>
</comment>
<evidence type="ECO:0008006" key="11">
    <source>
        <dbReference type="Google" id="ProtNLM"/>
    </source>
</evidence>
<dbReference type="InterPro" id="IPR018584">
    <property type="entry name" value="GT87"/>
</dbReference>
<organism evidence="9 10">
    <name type="scientific">Pseudorhizobium pelagicum</name>
    <dbReference type="NCBI Taxonomy" id="1509405"/>
    <lineage>
        <taxon>Bacteria</taxon>
        <taxon>Pseudomonadati</taxon>
        <taxon>Pseudomonadota</taxon>
        <taxon>Alphaproteobacteria</taxon>
        <taxon>Hyphomicrobiales</taxon>
        <taxon>Rhizobiaceae</taxon>
        <taxon>Rhizobium/Agrobacterium group</taxon>
        <taxon>Pseudorhizobium</taxon>
    </lineage>
</organism>
<feature type="transmembrane region" description="Helical" evidence="8">
    <location>
        <begin position="265"/>
        <end position="283"/>
    </location>
</feature>
<keyword evidence="5 8" id="KW-1133">Transmembrane helix</keyword>
<reference evidence="9 10" key="1">
    <citation type="submission" date="2014-06" db="EMBL/GenBank/DDBJ databases">
        <title>Rhizobium pelagicum/R2-400B4.</title>
        <authorList>
            <person name="Kimes N.E."/>
            <person name="Lopez-Perez M."/>
        </authorList>
    </citation>
    <scope>NUCLEOTIDE SEQUENCE [LARGE SCALE GENOMIC DNA]</scope>
    <source>
        <strain evidence="9 10">R2-400B4</strain>
    </source>
</reference>
<evidence type="ECO:0000256" key="1">
    <source>
        <dbReference type="ARBA" id="ARBA00004651"/>
    </source>
</evidence>
<dbReference type="EMBL" id="JOKJ01000015">
    <property type="protein sequence ID" value="KEQ06652.1"/>
    <property type="molecule type" value="Genomic_DNA"/>
</dbReference>
<evidence type="ECO:0000256" key="7">
    <source>
        <dbReference type="ARBA" id="ARBA00024033"/>
    </source>
</evidence>
<proteinExistence type="inferred from homology"/>
<dbReference type="Pfam" id="PF09594">
    <property type="entry name" value="GT87"/>
    <property type="match status" value="1"/>
</dbReference>
<dbReference type="GO" id="GO:0016758">
    <property type="term" value="F:hexosyltransferase activity"/>
    <property type="evidence" value="ECO:0007669"/>
    <property type="project" value="InterPro"/>
</dbReference>
<feature type="transmembrane region" description="Helical" evidence="8">
    <location>
        <begin position="358"/>
        <end position="377"/>
    </location>
</feature>
<keyword evidence="4 8" id="KW-0812">Transmembrane</keyword>
<sequence length="398" mass="43381">MAHPRPANTAERAASLVVLLLAVLSLFAIGVGGVMKSAPPGDDFQVFYRAGRLFWSGLDPWLAMMGSPQPFSYPPHTLSFLLLYNVLSPSTAFVIHSAVNLGSIVAICYCANRWFLGITSWRTLAFAQAAALALIIGNPYTATSVYQGQTTLPVTAALMMSWLCLSQGHRVAAGLLLTVATIKPQLSLLYVLWLILSAELAVVVIGGLAALVLIVPAFLVLGPWDTFHSWWLSLGSYGQVPINMPGSPYVVGLESFLVAHGVDPGAWPIAALGLLLTLAAFRLRQRLDAFMTLQFLLVLTCTCLFVHDYDYVVIIPVWSCALYLALSQMAWGRLSTFSVLGLLFFMPQRLIRDIDLPVIVHARTLILIAMFVLLVSWRGEQPRSGQAGWLDGQVKKPV</sequence>
<keyword evidence="2" id="KW-1003">Cell membrane</keyword>
<evidence type="ECO:0000256" key="4">
    <source>
        <dbReference type="ARBA" id="ARBA00022692"/>
    </source>
</evidence>
<feature type="transmembrane region" description="Helical" evidence="8">
    <location>
        <begin position="188"/>
        <end position="221"/>
    </location>
</feature>
<gene>
    <name evidence="9" type="ORF">GV68_06230</name>
</gene>
<evidence type="ECO:0000313" key="9">
    <source>
        <dbReference type="EMBL" id="KEQ06652.1"/>
    </source>
</evidence>
<evidence type="ECO:0000313" key="10">
    <source>
        <dbReference type="Proteomes" id="UP000052167"/>
    </source>
</evidence>
<dbReference type="AlphaFoldDB" id="A0A922P0B7"/>